<dbReference type="InterPro" id="IPR014751">
    <property type="entry name" value="XRCC4-like_C"/>
</dbReference>
<protein>
    <recommendedName>
        <fullName evidence="4">Mitotic apparatus protein p62</fullName>
    </recommendedName>
</protein>
<dbReference type="Proteomes" id="UP000748025">
    <property type="component" value="Unassembled WGS sequence"/>
</dbReference>
<dbReference type="EMBL" id="SRPW01000188">
    <property type="protein sequence ID" value="KAG6017023.1"/>
    <property type="molecule type" value="Genomic_DNA"/>
</dbReference>
<feature type="compositionally biased region" description="Basic residues" evidence="1">
    <location>
        <begin position="227"/>
        <end position="238"/>
    </location>
</feature>
<sequence length="346" mass="38402">MSPPDRVLKFSRSDQDSSFVLIHVARKGSRPLDLKLVGTEGAAPYTCSLRHDRVSSLRVKNSPVSETEWHNILYSIFQQELLSDIQVTATVESESSISLTIRKQVQGITQRLGAILLQYEINETIELFDWCAIAVDALTQSKQSATQTAARFNSIQASVTDLQSQLEELILAKREDELALLQKFRNLLNEKKVKIRQQQALIAELSASETRTPEVPGSADELPQVKSSKKRAIKRKARAVQPEDSDNDFPTAIKSQPEYSDMDSMTEATASVPSDNDDDDDDDDDDEIHEDNNDKGPHGSDQDQTEAEAPTKAAAAPPPPRSLPFQRRKPMAAAKNTDDTDSDDEL</sequence>
<evidence type="ECO:0000313" key="3">
    <source>
        <dbReference type="Proteomes" id="UP000748025"/>
    </source>
</evidence>
<dbReference type="OrthoDB" id="8064436at2759"/>
<dbReference type="Gene3D" id="1.20.5.370">
    <property type="match status" value="1"/>
</dbReference>
<evidence type="ECO:0000313" key="2">
    <source>
        <dbReference type="EMBL" id="KAG6017023.1"/>
    </source>
</evidence>
<dbReference type="PANTHER" id="PTHR42067">
    <property type="entry name" value="YALI0C15378P"/>
    <property type="match status" value="1"/>
</dbReference>
<feature type="compositionally biased region" description="Acidic residues" evidence="1">
    <location>
        <begin position="275"/>
        <end position="289"/>
    </location>
</feature>
<comment type="caution">
    <text evidence="2">The sequence shown here is derived from an EMBL/GenBank/DDBJ whole genome shotgun (WGS) entry which is preliminary data.</text>
</comment>
<evidence type="ECO:0008006" key="4">
    <source>
        <dbReference type="Google" id="ProtNLM"/>
    </source>
</evidence>
<reference evidence="2" key="1">
    <citation type="journal article" date="2020" name="bioRxiv">
        <title>Whole genome comparisons of ergot fungi reveals the divergence and evolution of species within the genus Claviceps are the result of varying mechanisms driving genome evolution and host range expansion.</title>
        <authorList>
            <person name="Wyka S.A."/>
            <person name="Mondo S.J."/>
            <person name="Liu M."/>
            <person name="Dettman J."/>
            <person name="Nalam V."/>
            <person name="Broders K.D."/>
        </authorList>
    </citation>
    <scope>NUCLEOTIDE SEQUENCE</scope>
    <source>
        <strain evidence="2">CCC 602</strain>
    </source>
</reference>
<name>A0A9P7NFT4_9HYPO</name>
<dbReference type="SUPFAM" id="SSF58022">
    <property type="entry name" value="XRCC4, C-terminal oligomerization domain"/>
    <property type="match status" value="1"/>
</dbReference>
<evidence type="ECO:0000256" key="1">
    <source>
        <dbReference type="SAM" id="MobiDB-lite"/>
    </source>
</evidence>
<dbReference type="PANTHER" id="PTHR42067:SF1">
    <property type="entry name" value="MITOTIC APPARATUS PROTEIN P62"/>
    <property type="match status" value="1"/>
</dbReference>
<accession>A0A9P7NFT4</accession>
<organism evidence="2 3">
    <name type="scientific">Claviceps pusilla</name>
    <dbReference type="NCBI Taxonomy" id="123648"/>
    <lineage>
        <taxon>Eukaryota</taxon>
        <taxon>Fungi</taxon>
        <taxon>Dikarya</taxon>
        <taxon>Ascomycota</taxon>
        <taxon>Pezizomycotina</taxon>
        <taxon>Sordariomycetes</taxon>
        <taxon>Hypocreomycetidae</taxon>
        <taxon>Hypocreales</taxon>
        <taxon>Clavicipitaceae</taxon>
        <taxon>Claviceps</taxon>
    </lineage>
</organism>
<keyword evidence="3" id="KW-1185">Reference proteome</keyword>
<proteinExistence type="predicted"/>
<feature type="compositionally biased region" description="Basic and acidic residues" evidence="1">
    <location>
        <begin position="290"/>
        <end position="301"/>
    </location>
</feature>
<feature type="region of interest" description="Disordered" evidence="1">
    <location>
        <begin position="207"/>
        <end position="346"/>
    </location>
</feature>
<gene>
    <name evidence="2" type="ORF">E4U43_002468</name>
</gene>
<dbReference type="AlphaFoldDB" id="A0A9P7NFT4"/>